<name>A0A328DCA6_9ASTE</name>
<dbReference type="PROSITE" id="PS00518">
    <property type="entry name" value="ZF_RING_1"/>
    <property type="match status" value="1"/>
</dbReference>
<dbReference type="InterPro" id="IPR017907">
    <property type="entry name" value="Znf_RING_CS"/>
</dbReference>
<dbReference type="SUPFAM" id="SSF57850">
    <property type="entry name" value="RING/U-box"/>
    <property type="match status" value="1"/>
</dbReference>
<feature type="compositionally biased region" description="Polar residues" evidence="5">
    <location>
        <begin position="36"/>
        <end position="46"/>
    </location>
</feature>
<dbReference type="AlphaFoldDB" id="A0A328DCA6"/>
<sequence>MSSREQMTRPFRCVRSSQRRKRLLNVDLNAMPPRENLNQEGTSSRVVSPDETPVPRVTLTSQPIDVEGLDDDDDVIILSPRTFAEGKNNPRRNRGGAIVVDVDSEERPCRVASTNTYKRRSLTNQPVMYSQMCINLDGYNNSQGKNDGSLMLVPAPPPLPPKEAVFNCPVCMGPLVEEMSTKCGHIFCKVCIKASIDAQGKCPTCRRKITMKNTIRVYLPSTS</sequence>
<comment type="caution">
    <text evidence="7">The sequence shown here is derived from an EMBL/GenBank/DDBJ whole genome shotgun (WGS) entry which is preliminary data.</text>
</comment>
<evidence type="ECO:0000313" key="8">
    <source>
        <dbReference type="Proteomes" id="UP000249390"/>
    </source>
</evidence>
<dbReference type="InterPro" id="IPR049627">
    <property type="entry name" value="SLX8"/>
</dbReference>
<protein>
    <recommendedName>
        <fullName evidence="6">RING-type domain-containing protein</fullName>
    </recommendedName>
</protein>
<dbReference type="SMART" id="SM00184">
    <property type="entry name" value="RING"/>
    <property type="match status" value="1"/>
</dbReference>
<proteinExistence type="predicted"/>
<dbReference type="GO" id="GO:0033768">
    <property type="term" value="C:SUMO-targeted ubiquitin ligase complex"/>
    <property type="evidence" value="ECO:0007669"/>
    <property type="project" value="TreeGrafter"/>
</dbReference>
<keyword evidence="8" id="KW-1185">Reference proteome</keyword>
<dbReference type="Proteomes" id="UP000249390">
    <property type="component" value="Unassembled WGS sequence"/>
</dbReference>
<evidence type="ECO:0000256" key="5">
    <source>
        <dbReference type="SAM" id="MobiDB-lite"/>
    </source>
</evidence>
<reference evidence="7 8" key="1">
    <citation type="submission" date="2018-06" db="EMBL/GenBank/DDBJ databases">
        <title>The Genome of Cuscuta australis (Dodder) Provides Insight into the Evolution of Plant Parasitism.</title>
        <authorList>
            <person name="Liu H."/>
        </authorList>
    </citation>
    <scope>NUCLEOTIDE SEQUENCE [LARGE SCALE GENOMIC DNA]</scope>
    <source>
        <strain evidence="8">cv. Yunnan</strain>
        <tissue evidence="7">Vines</tissue>
    </source>
</reference>
<dbReference type="Pfam" id="PF13923">
    <property type="entry name" value="zf-C3HC4_2"/>
    <property type="match status" value="1"/>
</dbReference>
<gene>
    <name evidence="7" type="ORF">DM860_012556</name>
</gene>
<dbReference type="GO" id="GO:0140082">
    <property type="term" value="F:SUMO-ubiquitin ligase activity"/>
    <property type="evidence" value="ECO:0007669"/>
    <property type="project" value="TreeGrafter"/>
</dbReference>
<keyword evidence="3" id="KW-0862">Zinc</keyword>
<feature type="region of interest" description="Disordered" evidence="5">
    <location>
        <begin position="24"/>
        <end position="57"/>
    </location>
</feature>
<keyword evidence="1" id="KW-0479">Metal-binding</keyword>
<dbReference type="GO" id="GO:0032183">
    <property type="term" value="F:SUMO binding"/>
    <property type="evidence" value="ECO:0007669"/>
    <property type="project" value="TreeGrafter"/>
</dbReference>
<accession>A0A328DCA6</accession>
<dbReference type="GO" id="GO:0006511">
    <property type="term" value="P:ubiquitin-dependent protein catabolic process"/>
    <property type="evidence" value="ECO:0007669"/>
    <property type="project" value="TreeGrafter"/>
</dbReference>
<dbReference type="GO" id="GO:0008270">
    <property type="term" value="F:zinc ion binding"/>
    <property type="evidence" value="ECO:0007669"/>
    <property type="project" value="UniProtKB-KW"/>
</dbReference>
<dbReference type="InterPro" id="IPR001841">
    <property type="entry name" value="Znf_RING"/>
</dbReference>
<keyword evidence="2 4" id="KW-0863">Zinc-finger</keyword>
<organism evidence="7 8">
    <name type="scientific">Cuscuta australis</name>
    <dbReference type="NCBI Taxonomy" id="267555"/>
    <lineage>
        <taxon>Eukaryota</taxon>
        <taxon>Viridiplantae</taxon>
        <taxon>Streptophyta</taxon>
        <taxon>Embryophyta</taxon>
        <taxon>Tracheophyta</taxon>
        <taxon>Spermatophyta</taxon>
        <taxon>Magnoliopsida</taxon>
        <taxon>eudicotyledons</taxon>
        <taxon>Gunneridae</taxon>
        <taxon>Pentapetalae</taxon>
        <taxon>asterids</taxon>
        <taxon>lamiids</taxon>
        <taxon>Solanales</taxon>
        <taxon>Convolvulaceae</taxon>
        <taxon>Cuscuteae</taxon>
        <taxon>Cuscuta</taxon>
        <taxon>Cuscuta subgen. Grammica</taxon>
        <taxon>Cuscuta sect. Cleistogrammica</taxon>
    </lineage>
</organism>
<feature type="domain" description="RING-type" evidence="6">
    <location>
        <begin position="168"/>
        <end position="206"/>
    </location>
</feature>
<evidence type="ECO:0000313" key="7">
    <source>
        <dbReference type="EMBL" id="RAL43415.1"/>
    </source>
</evidence>
<dbReference type="EMBL" id="NQVE01000156">
    <property type="protein sequence ID" value="RAL43415.1"/>
    <property type="molecule type" value="Genomic_DNA"/>
</dbReference>
<dbReference type="PANTHER" id="PTHR47094">
    <property type="entry name" value="ELFLESS, ISOFORM B"/>
    <property type="match status" value="1"/>
</dbReference>
<evidence type="ECO:0000256" key="3">
    <source>
        <dbReference type="ARBA" id="ARBA00022833"/>
    </source>
</evidence>
<evidence type="ECO:0000256" key="4">
    <source>
        <dbReference type="PROSITE-ProRule" id="PRU00175"/>
    </source>
</evidence>
<dbReference type="PANTHER" id="PTHR47094:SF16">
    <property type="entry name" value="E3 UBIQUITIN-PROTEIN LIGASE RNF4-LIKE ISOFORM X1"/>
    <property type="match status" value="1"/>
</dbReference>
<dbReference type="GO" id="GO:0061630">
    <property type="term" value="F:ubiquitin protein ligase activity"/>
    <property type="evidence" value="ECO:0007669"/>
    <property type="project" value="InterPro"/>
</dbReference>
<evidence type="ECO:0000259" key="6">
    <source>
        <dbReference type="PROSITE" id="PS50089"/>
    </source>
</evidence>
<dbReference type="Gene3D" id="3.30.40.10">
    <property type="entry name" value="Zinc/RING finger domain, C3HC4 (zinc finger)"/>
    <property type="match status" value="1"/>
</dbReference>
<dbReference type="InterPro" id="IPR013083">
    <property type="entry name" value="Znf_RING/FYVE/PHD"/>
</dbReference>
<evidence type="ECO:0000256" key="2">
    <source>
        <dbReference type="ARBA" id="ARBA00022771"/>
    </source>
</evidence>
<evidence type="ECO:0000256" key="1">
    <source>
        <dbReference type="ARBA" id="ARBA00022723"/>
    </source>
</evidence>
<dbReference type="PROSITE" id="PS50089">
    <property type="entry name" value="ZF_RING_2"/>
    <property type="match status" value="1"/>
</dbReference>